<keyword evidence="3" id="KW-1185">Reference proteome</keyword>
<dbReference type="EMBL" id="ACIN03000013">
    <property type="protein sequence ID" value="ESK65086.1"/>
    <property type="molecule type" value="Genomic_DNA"/>
</dbReference>
<dbReference type="STRING" id="592010.GCWU000182_001247"/>
<feature type="transmembrane region" description="Helical" evidence="1">
    <location>
        <begin position="44"/>
        <end position="61"/>
    </location>
</feature>
<accession>W1Q219</accession>
<evidence type="ECO:0000313" key="2">
    <source>
        <dbReference type="EMBL" id="ESK65086.1"/>
    </source>
</evidence>
<evidence type="ECO:0000313" key="3">
    <source>
        <dbReference type="Proteomes" id="UP000019050"/>
    </source>
</evidence>
<dbReference type="AlphaFoldDB" id="W1Q219"/>
<gene>
    <name evidence="2" type="ORF">GCWU000182_001247</name>
</gene>
<keyword evidence="1" id="KW-0812">Transmembrane</keyword>
<comment type="caution">
    <text evidence="2">The sequence shown here is derived from an EMBL/GenBank/DDBJ whole genome shotgun (WGS) entry which is preliminary data.</text>
</comment>
<dbReference type="RefSeq" id="WP_023391889.1">
    <property type="nucleotide sequence ID" value="NZ_KI535340.1"/>
</dbReference>
<dbReference type="GeneID" id="84817756"/>
<dbReference type="HOGENOM" id="CLU_2893476_0_0_9"/>
<dbReference type="Proteomes" id="UP000019050">
    <property type="component" value="Unassembled WGS sequence"/>
</dbReference>
<feature type="transmembrane region" description="Helical" evidence="1">
    <location>
        <begin position="12"/>
        <end position="38"/>
    </location>
</feature>
<reference evidence="2" key="1">
    <citation type="submission" date="2013-06" db="EMBL/GenBank/DDBJ databases">
        <authorList>
            <person name="Weinstock G."/>
            <person name="Sodergren E."/>
            <person name="Clifton S."/>
            <person name="Fulton L."/>
            <person name="Fulton B."/>
            <person name="Courtney L."/>
            <person name="Fronick C."/>
            <person name="Harrison M."/>
            <person name="Strong C."/>
            <person name="Farmer C."/>
            <person name="Delahaunty K."/>
            <person name="Markovic C."/>
            <person name="Hall O."/>
            <person name="Minx P."/>
            <person name="Tomlinson C."/>
            <person name="Mitreva M."/>
            <person name="Nelson J."/>
            <person name="Hou S."/>
            <person name="Wollam A."/>
            <person name="Pepin K.H."/>
            <person name="Johnson M."/>
            <person name="Bhonagiri V."/>
            <person name="Nash W.E."/>
            <person name="Warren W."/>
            <person name="Chinwalla A."/>
            <person name="Mardis E.R."/>
            <person name="Wilson R.K."/>
        </authorList>
    </citation>
    <scope>NUCLEOTIDE SEQUENCE [LARGE SCALE GENOMIC DNA]</scope>
    <source>
        <strain evidence="2">ATCC 49176</strain>
    </source>
</reference>
<keyword evidence="1" id="KW-0472">Membrane</keyword>
<name>W1Q219_ABIDE</name>
<organism evidence="2 3">
    <name type="scientific">Abiotrophia defectiva ATCC 49176</name>
    <dbReference type="NCBI Taxonomy" id="592010"/>
    <lineage>
        <taxon>Bacteria</taxon>
        <taxon>Bacillati</taxon>
        <taxon>Bacillota</taxon>
        <taxon>Bacilli</taxon>
        <taxon>Lactobacillales</taxon>
        <taxon>Aerococcaceae</taxon>
        <taxon>Abiotrophia</taxon>
    </lineage>
</organism>
<protein>
    <submittedName>
        <fullName evidence="2">Uncharacterized protein</fullName>
    </submittedName>
</protein>
<evidence type="ECO:0000256" key="1">
    <source>
        <dbReference type="SAM" id="Phobius"/>
    </source>
</evidence>
<proteinExistence type="predicted"/>
<keyword evidence="1" id="KW-1133">Transmembrane helix</keyword>
<sequence length="62" mass="6664">MSRLLQIPRAIKLQALCLLSLVLGLLVFVKLSLHIWLAHLGGKLALMTAGILALGLAHLLLT</sequence>